<reference evidence="2 3" key="1">
    <citation type="submission" date="2017-10" db="EMBL/GenBank/DDBJ databases">
        <title>Genomics of the genus Arcobacter.</title>
        <authorList>
            <person name="Perez-Cataluna A."/>
            <person name="Figueras M.J."/>
        </authorList>
    </citation>
    <scope>NUCLEOTIDE SEQUENCE [LARGE SCALE GENOMIC DNA]</scope>
    <source>
        <strain evidence="2 3">CECT 9230</strain>
    </source>
</reference>
<dbReference type="Pfam" id="PF02521">
    <property type="entry name" value="HP_OMP_2"/>
    <property type="match status" value="1"/>
</dbReference>
<feature type="chain" id="PRO_5017050038" description="Major outer membrane protein" evidence="1">
    <location>
        <begin position="20"/>
        <end position="379"/>
    </location>
</feature>
<dbReference type="InterPro" id="IPR003678">
    <property type="entry name" value="Put_OMP"/>
</dbReference>
<dbReference type="AlphaFoldDB" id="A0A366MVK0"/>
<dbReference type="InterPro" id="IPR023614">
    <property type="entry name" value="Porin_dom_sf"/>
</dbReference>
<feature type="signal peptide" evidence="1">
    <location>
        <begin position="1"/>
        <end position="19"/>
    </location>
</feature>
<dbReference type="NCBIfam" id="NF033922">
    <property type="entry name" value="opr_porin_1"/>
    <property type="match status" value="1"/>
</dbReference>
<evidence type="ECO:0008006" key="4">
    <source>
        <dbReference type="Google" id="ProtNLM"/>
    </source>
</evidence>
<dbReference type="Gene3D" id="2.40.160.10">
    <property type="entry name" value="Porin"/>
    <property type="match status" value="1"/>
</dbReference>
<dbReference type="EMBL" id="PDKB01000005">
    <property type="protein sequence ID" value="RBQ29519.1"/>
    <property type="molecule type" value="Genomic_DNA"/>
</dbReference>
<accession>A0A366MVK0</accession>
<keyword evidence="3" id="KW-1185">Reference proteome</keyword>
<dbReference type="Proteomes" id="UP000252669">
    <property type="component" value="Unassembled WGS sequence"/>
</dbReference>
<dbReference type="SUPFAM" id="SSF56935">
    <property type="entry name" value="Porins"/>
    <property type="match status" value="1"/>
</dbReference>
<dbReference type="RefSeq" id="WP_222718390.1">
    <property type="nucleotide sequence ID" value="NZ_JANJGA010000001.1"/>
</dbReference>
<gene>
    <name evidence="2" type="ORF">CRU91_04090</name>
</gene>
<comment type="caution">
    <text evidence="2">The sequence shown here is derived from an EMBL/GenBank/DDBJ whole genome shotgun (WGS) entry which is preliminary data.</text>
</comment>
<organism evidence="2 3">
    <name type="scientific">Aliarcobacter vitoriensis</name>
    <dbReference type="NCBI Taxonomy" id="2011099"/>
    <lineage>
        <taxon>Bacteria</taxon>
        <taxon>Pseudomonadati</taxon>
        <taxon>Campylobacterota</taxon>
        <taxon>Epsilonproteobacteria</taxon>
        <taxon>Campylobacterales</taxon>
        <taxon>Arcobacteraceae</taxon>
        <taxon>Aliarcobacter</taxon>
    </lineage>
</organism>
<proteinExistence type="predicted"/>
<evidence type="ECO:0000256" key="1">
    <source>
        <dbReference type="SAM" id="SignalP"/>
    </source>
</evidence>
<evidence type="ECO:0000313" key="3">
    <source>
        <dbReference type="Proteomes" id="UP000252669"/>
    </source>
</evidence>
<dbReference type="NCBIfam" id="NF033923">
    <property type="entry name" value="opr_proin_2"/>
    <property type="match status" value="1"/>
</dbReference>
<evidence type="ECO:0000313" key="2">
    <source>
        <dbReference type="EMBL" id="RBQ29519.1"/>
    </source>
</evidence>
<protein>
    <recommendedName>
        <fullName evidence="4">Major outer membrane protein</fullName>
    </recommendedName>
</protein>
<keyword evidence="1" id="KW-0732">Signal</keyword>
<name>A0A366MVK0_9BACT</name>
<sequence>MKKISLAVASLVLSTSVFADSSTIDEAFKNSEIEGAISLYGQKVENKKAQDLAYGNGNLRLGFTTDSFYGFNAKVEAKGNLKLGQQHGKDYKDGAPFENSALFTQAYLQYELDNILSIKAGRYEGEYEWLTDYQQGAVAEILAIPNTVLALGYSNKKSESGIDLSEDFHRPELTDKGVYFVDIQNNSLDFVTFNPYYYEMPDFGRFYGLKTVFDTDYFGITAQYAKSNADNTWYYDEEENENFQLEDGSIAHIEGIVKIEDFEAFAGYAKTDKDGGANMIASFGDTISPFEDGDYVYDPNSKTWYIGANYSIAGVDLGALYGATKHGIEGDLKTKELNLSIGYSITDSLGVSFMYVNVDNKNFDETNYNKYLAAVEYSF</sequence>